<dbReference type="EMBL" id="NZEX01000024">
    <property type="protein sequence ID" value="MAH62310.1"/>
    <property type="molecule type" value="Genomic_DNA"/>
</dbReference>
<dbReference type="SUPFAM" id="SSF49879">
    <property type="entry name" value="SMAD/FHA domain"/>
    <property type="match status" value="1"/>
</dbReference>
<comment type="caution">
    <text evidence="2">The sequence shown here is derived from an EMBL/GenBank/DDBJ whole genome shotgun (WGS) entry which is preliminary data.</text>
</comment>
<feature type="transmembrane region" description="Helical" evidence="1">
    <location>
        <begin position="101"/>
        <end position="121"/>
    </location>
</feature>
<dbReference type="InterPro" id="IPR008984">
    <property type="entry name" value="SMAD_FHA_dom_sf"/>
</dbReference>
<dbReference type="Proteomes" id="UP000226525">
    <property type="component" value="Unassembled WGS sequence"/>
</dbReference>
<feature type="transmembrane region" description="Helical" evidence="1">
    <location>
        <begin position="77"/>
        <end position="95"/>
    </location>
</feature>
<evidence type="ECO:0008006" key="4">
    <source>
        <dbReference type="Google" id="ProtNLM"/>
    </source>
</evidence>
<dbReference type="AlphaFoldDB" id="A0A2D6YGM3"/>
<keyword evidence="1" id="KW-0812">Transmembrane</keyword>
<feature type="transmembrane region" description="Helical" evidence="1">
    <location>
        <begin position="133"/>
        <end position="154"/>
    </location>
</feature>
<feature type="transmembrane region" description="Helical" evidence="1">
    <location>
        <begin position="160"/>
        <end position="179"/>
    </location>
</feature>
<dbReference type="CDD" id="cd00060">
    <property type="entry name" value="FHA"/>
    <property type="match status" value="1"/>
</dbReference>
<name>A0A2D6YGM3_9DELT</name>
<dbReference type="Gene3D" id="2.60.200.20">
    <property type="match status" value="1"/>
</dbReference>
<feature type="transmembrane region" description="Helical" evidence="1">
    <location>
        <begin position="38"/>
        <end position="56"/>
    </location>
</feature>
<organism evidence="2 3">
    <name type="scientific">SAR324 cluster bacterium</name>
    <dbReference type="NCBI Taxonomy" id="2024889"/>
    <lineage>
        <taxon>Bacteria</taxon>
        <taxon>Deltaproteobacteria</taxon>
        <taxon>SAR324 cluster</taxon>
    </lineage>
</organism>
<protein>
    <recommendedName>
        <fullName evidence="4">FHA domain-containing protein</fullName>
    </recommendedName>
</protein>
<gene>
    <name evidence="2" type="ORF">CMN54_02425</name>
</gene>
<proteinExistence type="predicted"/>
<evidence type="ECO:0000313" key="2">
    <source>
        <dbReference type="EMBL" id="MAH62310.1"/>
    </source>
</evidence>
<sequence>MLGLGLLGSLLSWLVAQFVSIAAESLLSLPETTLPLLHHILEWALLGSGLGMVLQIREIYFQGSEIESLVKQGVNGLFDGLLLGLGMTLISLTFSERFPQYQFGGLLYAVLLGGGIGILTSRGCHAWKVRLQLGLYAAIGGGGALYILLTLQSVFLVQGFASWIPLLSIGFGISLLLGLPEALFNRSRLHLLTGEREGHVYWLHPFYSSLGYSLQNNLILHPFREVRGEQACIERYQGQMLLKNYGDSQEVLLNYRPVAQQELQSGDLIKIGTALLQFTK</sequence>
<evidence type="ECO:0000256" key="1">
    <source>
        <dbReference type="SAM" id="Phobius"/>
    </source>
</evidence>
<accession>A0A2D6YGM3</accession>
<keyword evidence="1" id="KW-0472">Membrane</keyword>
<reference evidence="3" key="1">
    <citation type="submission" date="2017-09" db="EMBL/GenBank/DDBJ databases">
        <title>The Reconstruction of 2,631 Draft Metagenome-Assembled Genomes from the Global Oceans.</title>
        <authorList>
            <person name="Tully B.J."/>
            <person name="Graham E.D."/>
            <person name="Heidelberg J.F."/>
        </authorList>
    </citation>
    <scope>NUCLEOTIDE SEQUENCE [LARGE SCALE GENOMIC DNA]</scope>
</reference>
<keyword evidence="1" id="KW-1133">Transmembrane helix</keyword>
<evidence type="ECO:0000313" key="3">
    <source>
        <dbReference type="Proteomes" id="UP000226525"/>
    </source>
</evidence>